<feature type="transmembrane region" description="Helical" evidence="9">
    <location>
        <begin position="47"/>
        <end position="68"/>
    </location>
</feature>
<dbReference type="GO" id="GO:0005886">
    <property type="term" value="C:plasma membrane"/>
    <property type="evidence" value="ECO:0007669"/>
    <property type="project" value="UniProtKB-SubCell"/>
</dbReference>
<keyword evidence="2 9" id="KW-1003">Cell membrane</keyword>
<keyword evidence="8 9" id="KW-0472">Membrane</keyword>
<dbReference type="InterPro" id="IPR001872">
    <property type="entry name" value="Peptidase_A8"/>
</dbReference>
<accession>A0A6N7Z631</accession>
<keyword evidence="4 9" id="KW-0812">Transmembrane</keyword>
<comment type="pathway">
    <text evidence="9">Protein modification; lipoprotein biosynthesis (signal peptide cleavage).</text>
</comment>
<dbReference type="UniPathway" id="UPA00665"/>
<dbReference type="GO" id="GO:0004190">
    <property type="term" value="F:aspartic-type endopeptidase activity"/>
    <property type="evidence" value="ECO:0007669"/>
    <property type="project" value="UniProtKB-UniRule"/>
</dbReference>
<evidence type="ECO:0000256" key="5">
    <source>
        <dbReference type="ARBA" id="ARBA00022750"/>
    </source>
</evidence>
<evidence type="ECO:0000256" key="7">
    <source>
        <dbReference type="ARBA" id="ARBA00022989"/>
    </source>
</evidence>
<evidence type="ECO:0000256" key="4">
    <source>
        <dbReference type="ARBA" id="ARBA00022692"/>
    </source>
</evidence>
<sequence>MAAGPPRRTLVHCRNSWPEGVRHNGLVSTEQGSQPDAEPVAPPQRRVVLLACVAVVALAIDIVSKIVVVSTLEDHAPVRILGGIVYLQLIRNPGAAFSMATGLTWVFALVAIAVAGAVIWFAGRLRSAGWAVGLGLVLAGAVGNLIDRIFRAPGPLQGHVVDFISVFGPNAEYFPVFNIADSCITIGGVLIVLLSLLGIDYDGTRRGRK</sequence>
<keyword evidence="13" id="KW-1185">Reference proteome</keyword>
<name>A0A6N7Z631_9PSEU</name>
<comment type="caution">
    <text evidence="12">The sequence shown here is derived from an EMBL/GenBank/DDBJ whole genome shotgun (WGS) entry which is preliminary data.</text>
</comment>
<dbReference type="Proteomes" id="UP000440096">
    <property type="component" value="Unassembled WGS sequence"/>
</dbReference>
<keyword evidence="6 9" id="KW-0378">Hydrolase</keyword>
<keyword evidence="5 9" id="KW-0064">Aspartyl protease</keyword>
<dbReference type="PRINTS" id="PR00781">
    <property type="entry name" value="LIPOSIGPTASE"/>
</dbReference>
<keyword evidence="3 9" id="KW-0645">Protease</keyword>
<dbReference type="Pfam" id="PF01252">
    <property type="entry name" value="Peptidase_A8"/>
    <property type="match status" value="1"/>
</dbReference>
<feature type="transmembrane region" description="Helical" evidence="9">
    <location>
        <begin position="95"/>
        <end position="121"/>
    </location>
</feature>
<dbReference type="PROSITE" id="PS00855">
    <property type="entry name" value="SPASE_II"/>
    <property type="match status" value="1"/>
</dbReference>
<evidence type="ECO:0000256" key="9">
    <source>
        <dbReference type="HAMAP-Rule" id="MF_00161"/>
    </source>
</evidence>
<feature type="active site" evidence="9">
    <location>
        <position position="181"/>
    </location>
</feature>
<dbReference type="OrthoDB" id="4308908at2"/>
<evidence type="ECO:0000256" key="11">
    <source>
        <dbReference type="RuleBase" id="RU004181"/>
    </source>
</evidence>
<proteinExistence type="inferred from homology"/>
<evidence type="ECO:0000256" key="6">
    <source>
        <dbReference type="ARBA" id="ARBA00022801"/>
    </source>
</evidence>
<evidence type="ECO:0000256" key="10">
    <source>
        <dbReference type="RuleBase" id="RU000594"/>
    </source>
</evidence>
<dbReference type="EC" id="3.4.23.36" evidence="9"/>
<protein>
    <recommendedName>
        <fullName evidence="9">Lipoprotein signal peptidase</fullName>
        <ecNumber evidence="9">3.4.23.36</ecNumber>
    </recommendedName>
    <alternativeName>
        <fullName evidence="9">Prolipoprotein signal peptidase</fullName>
    </alternativeName>
    <alternativeName>
        <fullName evidence="9">Signal peptidase II</fullName>
        <shortName evidence="9">SPase II</shortName>
    </alternativeName>
</protein>
<dbReference type="AlphaFoldDB" id="A0A6N7Z631"/>
<dbReference type="EMBL" id="WMBA01000045">
    <property type="protein sequence ID" value="MTD57269.1"/>
    <property type="molecule type" value="Genomic_DNA"/>
</dbReference>
<dbReference type="HAMAP" id="MF_00161">
    <property type="entry name" value="LspA"/>
    <property type="match status" value="1"/>
</dbReference>
<feature type="transmembrane region" description="Helical" evidence="9">
    <location>
        <begin position="176"/>
        <end position="199"/>
    </location>
</feature>
<feature type="active site" evidence="9">
    <location>
        <position position="162"/>
    </location>
</feature>
<comment type="subcellular location">
    <subcellularLocation>
        <location evidence="9">Cell membrane</location>
        <topology evidence="9">Multi-pass membrane protein</topology>
    </subcellularLocation>
</comment>
<evidence type="ECO:0000313" key="13">
    <source>
        <dbReference type="Proteomes" id="UP000440096"/>
    </source>
</evidence>
<organism evidence="12 13">
    <name type="scientific">Amycolatopsis pithecellobii</name>
    <dbReference type="NCBI Taxonomy" id="664692"/>
    <lineage>
        <taxon>Bacteria</taxon>
        <taxon>Bacillati</taxon>
        <taxon>Actinomycetota</taxon>
        <taxon>Actinomycetes</taxon>
        <taxon>Pseudonocardiales</taxon>
        <taxon>Pseudonocardiaceae</taxon>
        <taxon>Amycolatopsis</taxon>
    </lineage>
</organism>
<comment type="similarity">
    <text evidence="1 9 11">Belongs to the peptidase A8 family.</text>
</comment>
<evidence type="ECO:0000256" key="1">
    <source>
        <dbReference type="ARBA" id="ARBA00006139"/>
    </source>
</evidence>
<dbReference type="NCBIfam" id="TIGR00077">
    <property type="entry name" value="lspA"/>
    <property type="match status" value="1"/>
</dbReference>
<evidence type="ECO:0000256" key="8">
    <source>
        <dbReference type="ARBA" id="ARBA00023136"/>
    </source>
</evidence>
<evidence type="ECO:0000313" key="12">
    <source>
        <dbReference type="EMBL" id="MTD57269.1"/>
    </source>
</evidence>
<dbReference type="PANTHER" id="PTHR33695">
    <property type="entry name" value="LIPOPROTEIN SIGNAL PEPTIDASE"/>
    <property type="match status" value="1"/>
</dbReference>
<feature type="transmembrane region" description="Helical" evidence="9">
    <location>
        <begin position="128"/>
        <end position="146"/>
    </location>
</feature>
<dbReference type="PANTHER" id="PTHR33695:SF1">
    <property type="entry name" value="LIPOPROTEIN SIGNAL PEPTIDASE"/>
    <property type="match status" value="1"/>
</dbReference>
<gene>
    <name evidence="9" type="primary">lspA</name>
    <name evidence="12" type="ORF">GKO32_25310</name>
</gene>
<dbReference type="GO" id="GO:0006508">
    <property type="term" value="P:proteolysis"/>
    <property type="evidence" value="ECO:0007669"/>
    <property type="project" value="UniProtKB-KW"/>
</dbReference>
<evidence type="ECO:0000256" key="2">
    <source>
        <dbReference type="ARBA" id="ARBA00022475"/>
    </source>
</evidence>
<evidence type="ECO:0000256" key="3">
    <source>
        <dbReference type="ARBA" id="ARBA00022670"/>
    </source>
</evidence>
<comment type="function">
    <text evidence="9 10">This protein specifically catalyzes the removal of signal peptides from prolipoproteins.</text>
</comment>
<reference evidence="12 13" key="1">
    <citation type="submission" date="2019-11" db="EMBL/GenBank/DDBJ databases">
        <title>Draft genome of Amycolatopsis RM579.</title>
        <authorList>
            <person name="Duangmal K."/>
            <person name="Mingma R."/>
        </authorList>
    </citation>
    <scope>NUCLEOTIDE SEQUENCE [LARGE SCALE GENOMIC DNA]</scope>
    <source>
        <strain evidence="12 13">RM579</strain>
    </source>
</reference>
<comment type="catalytic activity">
    <reaction evidence="9 10">
        <text>Release of signal peptides from bacterial membrane prolipoproteins. Hydrolyzes -Xaa-Yaa-Zaa-|-(S,diacylglyceryl)Cys-, in which Xaa is hydrophobic (preferably Leu), and Yaa (Ala or Ser) and Zaa (Gly or Ala) have small, neutral side chains.</text>
        <dbReference type="EC" id="3.4.23.36"/>
    </reaction>
</comment>
<keyword evidence="7 9" id="KW-1133">Transmembrane helix</keyword>